<accession>A0ABY9I4U3</accession>
<gene>
    <name evidence="1" type="ORF">P8A22_18900</name>
</gene>
<dbReference type="Proteomes" id="UP001229952">
    <property type="component" value="Chromosome"/>
</dbReference>
<dbReference type="RefSeq" id="WP_306088844.1">
    <property type="nucleotide sequence ID" value="NZ_CP120992.1"/>
</dbReference>
<keyword evidence="2" id="KW-1185">Reference proteome</keyword>
<evidence type="ECO:0000313" key="1">
    <source>
        <dbReference type="EMBL" id="WLQ41856.1"/>
    </source>
</evidence>
<sequence>MAFGRSRKTEEPPVEPVAWADVRTFVVSSEEKPVTVKRKKGVRGPRAVRVPKGGKDFRVNAPCAYLAPASRAAAGPSATGLTLYEDPEARQLLCYVDEAREVDGERHHVVRDGQGGVLGTLRRIPPRRPFRHTWRIDQPGHPEIVGRNEWAAGDSAKEAVGRVAVKAAIGLVGALADFGAEGGDQPSRPRTLEWTVDGEVVMVSEGSAQVTVKADWVDRRLAFAFALVGDC</sequence>
<name>A0ABY9I4U3_9ACTN</name>
<evidence type="ECO:0000313" key="2">
    <source>
        <dbReference type="Proteomes" id="UP001229952"/>
    </source>
</evidence>
<dbReference type="EMBL" id="CP120992">
    <property type="protein sequence ID" value="WLQ41856.1"/>
    <property type="molecule type" value="Genomic_DNA"/>
</dbReference>
<proteinExistence type="predicted"/>
<organism evidence="1 2">
    <name type="scientific">Streptomyces laculatispora</name>
    <dbReference type="NCBI Taxonomy" id="887464"/>
    <lineage>
        <taxon>Bacteria</taxon>
        <taxon>Bacillati</taxon>
        <taxon>Actinomycetota</taxon>
        <taxon>Actinomycetes</taxon>
        <taxon>Kitasatosporales</taxon>
        <taxon>Streptomycetaceae</taxon>
        <taxon>Streptomyces</taxon>
    </lineage>
</organism>
<reference evidence="1 2" key="1">
    <citation type="submission" date="2023-03" db="EMBL/GenBank/DDBJ databases">
        <title>Isolation and description of six Streptomyces strains from soil environments, able to metabolize different microbial glucans.</title>
        <authorList>
            <person name="Widen T."/>
            <person name="Larsbrink J."/>
        </authorList>
    </citation>
    <scope>NUCLEOTIDE SEQUENCE [LARGE SCALE GENOMIC DNA]</scope>
    <source>
        <strain evidence="1 2">Mut2</strain>
    </source>
</reference>
<protein>
    <submittedName>
        <fullName evidence="1">Uncharacterized protein</fullName>
    </submittedName>
</protein>